<dbReference type="PANTHER" id="PTHR11566:SF21">
    <property type="entry name" value="DYNAMIN RELATED PROTEIN 1, ISOFORM A"/>
    <property type="match status" value="1"/>
</dbReference>
<sequence>MPIQNEPAAPSKGGQINIQSKAHERLLNVIDDLRSQGISRFIDLPQLIVCGDQSSGKSSVLEAVSGIKFPTKDALCTRFATELILRRNPEVASLITIVPDANRPEDEKNQLSLFKSEASVHDDFGSIIDQASAAMGLDASKKFSSDVLRIELSGPQQPHLTLVDLPGLFHSGSKSQSDQDAEAVKALVTGYMKKSRSIILAVVSAKNDFNNQIVTKYAKEFDKGGMRTLGIITKPDTLPAGSDSEKQFFELAENKDVYFRLGWHVLRNRDYEHRDCSNEERDVLEKEFFSKGIWTSLSPTQLGIDPLKPRLSRVLQGQILSELPSLIRDVESGMQECQGRLDRLGASRGTKQEQRLHLHAVSDNFTNIVKEAINGKYDGEYFGDAAEDEGYAKRIRAVTTNKLEEFAEDVRRKGHKYQVVETVLEDESKVTPIHVTKEARIERVKELIRRNRGKELSTTTKEDTITTLFREQCSPWVGIANRYAEDIFDAVKYAVLMALETTCDQATRDGVLSYIVNPALIEIKKGFDAAVTKTLRQHVSGHPMTFNHYFTENIQRLRKEHSEEQMSELLKEFFGKDPRTDDCVTESREVNTKSLLQALLAPNEANMTLFACSEALHVMEAYYKVALKYFTDDFAISAVEQALLTKVESLFSPAAILTLEEDLIEDIAGETEESKLERISSTQKLGTLKQALDVLKRLDRGNVASMSPISLLSGPEPKENLKLTPSDRRDEVLTAKAGAADTARTIAAAKREVEANPSDVTKACTRQNTTSSKKKVIQDNAQTAINAQANVAYQESLNAIEQSVLTEHGKEVIREAGFAQEHLLQYILPGFEEVRKTYRSNDDTGRAVMRQQYENMPIGPEDAEWYTVVISVALQCMNSGEWE</sequence>
<dbReference type="InterPro" id="IPR020850">
    <property type="entry name" value="GED_dom"/>
</dbReference>
<accession>A0AAN8EIP6</accession>
<dbReference type="InterPro" id="IPR022812">
    <property type="entry name" value="Dynamin"/>
</dbReference>
<comment type="caution">
    <text evidence="5">The sequence shown here is derived from an EMBL/GenBank/DDBJ whole genome shotgun (WGS) entry which is preliminary data.</text>
</comment>
<dbReference type="InterPro" id="IPR045063">
    <property type="entry name" value="Dynamin_N"/>
</dbReference>
<dbReference type="GO" id="GO:0000266">
    <property type="term" value="P:mitochondrial fission"/>
    <property type="evidence" value="ECO:0007669"/>
    <property type="project" value="TreeGrafter"/>
</dbReference>
<dbReference type="AlphaFoldDB" id="A0AAN8EIP6"/>
<name>A0AAN8EIP6_9EURO</name>
<evidence type="ECO:0008006" key="7">
    <source>
        <dbReference type="Google" id="ProtNLM"/>
    </source>
</evidence>
<dbReference type="PRINTS" id="PR00195">
    <property type="entry name" value="DYNAMIN"/>
</dbReference>
<dbReference type="GO" id="GO:0005739">
    <property type="term" value="C:mitochondrion"/>
    <property type="evidence" value="ECO:0007669"/>
    <property type="project" value="TreeGrafter"/>
</dbReference>
<dbReference type="Gene3D" id="3.40.50.300">
    <property type="entry name" value="P-loop containing nucleotide triphosphate hydrolases"/>
    <property type="match status" value="1"/>
</dbReference>
<dbReference type="GO" id="GO:0006897">
    <property type="term" value="P:endocytosis"/>
    <property type="evidence" value="ECO:0007669"/>
    <property type="project" value="TreeGrafter"/>
</dbReference>
<keyword evidence="1" id="KW-0547">Nucleotide-binding</keyword>
<dbReference type="EMBL" id="JAKLMC020000018">
    <property type="protein sequence ID" value="KAK5951747.1"/>
    <property type="molecule type" value="Genomic_DNA"/>
</dbReference>
<dbReference type="GO" id="GO:0016559">
    <property type="term" value="P:peroxisome fission"/>
    <property type="evidence" value="ECO:0007669"/>
    <property type="project" value="TreeGrafter"/>
</dbReference>
<protein>
    <recommendedName>
        <fullName evidence="7">Dynamin family protein</fullName>
    </recommendedName>
</protein>
<dbReference type="GO" id="GO:0005874">
    <property type="term" value="C:microtubule"/>
    <property type="evidence" value="ECO:0007669"/>
    <property type="project" value="TreeGrafter"/>
</dbReference>
<keyword evidence="2" id="KW-0342">GTP-binding</keyword>
<dbReference type="FunFam" id="3.40.50.300:FF:001425">
    <property type="entry name" value="Dynamin GTPase, putative"/>
    <property type="match status" value="1"/>
</dbReference>
<dbReference type="Pfam" id="PF00350">
    <property type="entry name" value="Dynamin_N"/>
    <property type="match status" value="1"/>
</dbReference>
<dbReference type="GO" id="GO:0008017">
    <property type="term" value="F:microtubule binding"/>
    <property type="evidence" value="ECO:0007669"/>
    <property type="project" value="TreeGrafter"/>
</dbReference>
<dbReference type="CDD" id="cd08771">
    <property type="entry name" value="DLP_1"/>
    <property type="match status" value="1"/>
</dbReference>
<dbReference type="Proteomes" id="UP001316803">
    <property type="component" value="Unassembled WGS sequence"/>
</dbReference>
<evidence type="ECO:0000259" key="3">
    <source>
        <dbReference type="PROSITE" id="PS51388"/>
    </source>
</evidence>
<reference evidence="5 6" key="1">
    <citation type="submission" date="2022-12" db="EMBL/GenBank/DDBJ databases">
        <title>Genomic features and morphological characterization of a novel Knufia sp. strain isolated from spacecraft assembly facility.</title>
        <authorList>
            <person name="Teixeira M."/>
            <person name="Chander A.M."/>
            <person name="Stajich J.E."/>
            <person name="Venkateswaran K."/>
        </authorList>
    </citation>
    <scope>NUCLEOTIDE SEQUENCE [LARGE SCALE GENOMIC DNA]</scope>
    <source>
        <strain evidence="5 6">FJI-L2-BK-P2</strain>
    </source>
</reference>
<dbReference type="Pfam" id="PF01031">
    <property type="entry name" value="Dynamin_M"/>
    <property type="match status" value="1"/>
</dbReference>
<dbReference type="InterPro" id="IPR001401">
    <property type="entry name" value="Dynamin_GTPase"/>
</dbReference>
<evidence type="ECO:0000313" key="6">
    <source>
        <dbReference type="Proteomes" id="UP001316803"/>
    </source>
</evidence>
<proteinExistence type="predicted"/>
<dbReference type="InterPro" id="IPR000375">
    <property type="entry name" value="Dynamin_stalk"/>
</dbReference>
<feature type="domain" description="GED" evidence="3">
    <location>
        <begin position="612"/>
        <end position="703"/>
    </location>
</feature>
<evidence type="ECO:0000259" key="4">
    <source>
        <dbReference type="PROSITE" id="PS51718"/>
    </source>
</evidence>
<dbReference type="GO" id="GO:0048312">
    <property type="term" value="P:intracellular distribution of mitochondria"/>
    <property type="evidence" value="ECO:0007669"/>
    <property type="project" value="TreeGrafter"/>
</dbReference>
<keyword evidence="6" id="KW-1185">Reference proteome</keyword>
<dbReference type="SUPFAM" id="SSF52540">
    <property type="entry name" value="P-loop containing nucleoside triphosphate hydrolases"/>
    <property type="match status" value="1"/>
</dbReference>
<evidence type="ECO:0000256" key="2">
    <source>
        <dbReference type="ARBA" id="ARBA00023134"/>
    </source>
</evidence>
<organism evidence="5 6">
    <name type="scientific">Knufia fluminis</name>
    <dbReference type="NCBI Taxonomy" id="191047"/>
    <lineage>
        <taxon>Eukaryota</taxon>
        <taxon>Fungi</taxon>
        <taxon>Dikarya</taxon>
        <taxon>Ascomycota</taxon>
        <taxon>Pezizomycotina</taxon>
        <taxon>Eurotiomycetes</taxon>
        <taxon>Chaetothyriomycetidae</taxon>
        <taxon>Chaetothyriales</taxon>
        <taxon>Trichomeriaceae</taxon>
        <taxon>Knufia</taxon>
    </lineage>
</organism>
<dbReference type="GO" id="GO:0003924">
    <property type="term" value="F:GTPase activity"/>
    <property type="evidence" value="ECO:0007669"/>
    <property type="project" value="InterPro"/>
</dbReference>
<dbReference type="PANTHER" id="PTHR11566">
    <property type="entry name" value="DYNAMIN"/>
    <property type="match status" value="1"/>
</dbReference>
<dbReference type="PROSITE" id="PS51388">
    <property type="entry name" value="GED"/>
    <property type="match status" value="1"/>
</dbReference>
<dbReference type="SMART" id="SM00053">
    <property type="entry name" value="DYNc"/>
    <property type="match status" value="1"/>
</dbReference>
<dbReference type="InterPro" id="IPR027417">
    <property type="entry name" value="P-loop_NTPase"/>
</dbReference>
<dbReference type="GO" id="GO:0005525">
    <property type="term" value="F:GTP binding"/>
    <property type="evidence" value="ECO:0007669"/>
    <property type="project" value="InterPro"/>
</dbReference>
<evidence type="ECO:0000256" key="1">
    <source>
        <dbReference type="ARBA" id="ARBA00022741"/>
    </source>
</evidence>
<dbReference type="GO" id="GO:0016020">
    <property type="term" value="C:membrane"/>
    <property type="evidence" value="ECO:0007669"/>
    <property type="project" value="TreeGrafter"/>
</dbReference>
<dbReference type="InterPro" id="IPR030381">
    <property type="entry name" value="G_DYNAMIN_dom"/>
</dbReference>
<dbReference type="PROSITE" id="PS51718">
    <property type="entry name" value="G_DYNAMIN_2"/>
    <property type="match status" value="1"/>
</dbReference>
<gene>
    <name evidence="5" type="ORF">OHC33_007039</name>
</gene>
<feature type="domain" description="Dynamin-type G" evidence="4">
    <location>
        <begin position="41"/>
        <end position="324"/>
    </location>
</feature>
<evidence type="ECO:0000313" key="5">
    <source>
        <dbReference type="EMBL" id="KAK5951747.1"/>
    </source>
</evidence>